<keyword evidence="3 5" id="KW-0732">Signal</keyword>
<feature type="signal peptide" evidence="5">
    <location>
        <begin position="1"/>
        <end position="33"/>
    </location>
</feature>
<comment type="subcellular location">
    <subcellularLocation>
        <location evidence="1">Periplasm</location>
    </subcellularLocation>
</comment>
<evidence type="ECO:0000256" key="3">
    <source>
        <dbReference type="ARBA" id="ARBA00022729"/>
    </source>
</evidence>
<comment type="caution">
    <text evidence="6">The sequence shown here is derived from an EMBL/GenBank/DDBJ whole genome shotgun (WGS) entry which is preliminary data.</text>
</comment>
<keyword evidence="2" id="KW-0813">Transport</keyword>
<dbReference type="EMBL" id="BMMF01000003">
    <property type="protein sequence ID" value="GGK27410.1"/>
    <property type="molecule type" value="Genomic_DNA"/>
</dbReference>
<dbReference type="AlphaFoldDB" id="A0A917Q5K0"/>
<gene>
    <name evidence="6" type="primary">potD-A</name>
    <name evidence="6" type="ORF">GCM10011322_12430</name>
</gene>
<dbReference type="PANTHER" id="PTHR30222:SF17">
    <property type="entry name" value="SPERMIDINE_PUTRESCINE-BINDING PERIPLASMIC PROTEIN"/>
    <property type="match status" value="1"/>
</dbReference>
<dbReference type="PRINTS" id="PR00909">
    <property type="entry name" value="SPERMDNBNDNG"/>
</dbReference>
<dbReference type="Proteomes" id="UP000600449">
    <property type="component" value="Unassembled WGS sequence"/>
</dbReference>
<proteinExistence type="predicted"/>
<dbReference type="InterPro" id="IPR001188">
    <property type="entry name" value="Sperm_putr-bd"/>
</dbReference>
<dbReference type="PANTHER" id="PTHR30222">
    <property type="entry name" value="SPERMIDINE/PUTRESCINE-BINDING PERIPLASMIC PROTEIN"/>
    <property type="match status" value="1"/>
</dbReference>
<evidence type="ECO:0000313" key="7">
    <source>
        <dbReference type="Proteomes" id="UP000600449"/>
    </source>
</evidence>
<feature type="chain" id="PRO_5037942431" evidence="5">
    <location>
        <begin position="34"/>
        <end position="374"/>
    </location>
</feature>
<dbReference type="InterPro" id="IPR006311">
    <property type="entry name" value="TAT_signal"/>
</dbReference>
<evidence type="ECO:0000313" key="6">
    <source>
        <dbReference type="EMBL" id="GGK27410.1"/>
    </source>
</evidence>
<evidence type="ECO:0000256" key="4">
    <source>
        <dbReference type="ARBA" id="ARBA00022764"/>
    </source>
</evidence>
<evidence type="ECO:0000256" key="2">
    <source>
        <dbReference type="ARBA" id="ARBA00022448"/>
    </source>
</evidence>
<dbReference type="PROSITE" id="PS51318">
    <property type="entry name" value="TAT"/>
    <property type="match status" value="1"/>
</dbReference>
<evidence type="ECO:0000256" key="5">
    <source>
        <dbReference type="SAM" id="SignalP"/>
    </source>
</evidence>
<name>A0A917Q5K0_9HYPH</name>
<dbReference type="GO" id="GO:0042597">
    <property type="term" value="C:periplasmic space"/>
    <property type="evidence" value="ECO:0007669"/>
    <property type="project" value="UniProtKB-SubCell"/>
</dbReference>
<dbReference type="InterPro" id="IPR006059">
    <property type="entry name" value="SBP"/>
</dbReference>
<dbReference type="Pfam" id="PF13416">
    <property type="entry name" value="SBP_bac_8"/>
    <property type="match status" value="1"/>
</dbReference>
<reference evidence="6 7" key="1">
    <citation type="journal article" date="2014" name="Int. J. Syst. Evol. Microbiol.">
        <title>Complete genome sequence of Corynebacterium casei LMG S-19264T (=DSM 44701T), isolated from a smear-ripened cheese.</title>
        <authorList>
            <consortium name="US DOE Joint Genome Institute (JGI-PGF)"/>
            <person name="Walter F."/>
            <person name="Albersmeier A."/>
            <person name="Kalinowski J."/>
            <person name="Ruckert C."/>
        </authorList>
    </citation>
    <scope>NUCLEOTIDE SEQUENCE [LARGE SCALE GENOMIC DNA]</scope>
    <source>
        <strain evidence="6 7">CGMCC 1.9161</strain>
    </source>
</reference>
<dbReference type="Gene3D" id="3.40.190.10">
    <property type="entry name" value="Periplasmic binding protein-like II"/>
    <property type="match status" value="2"/>
</dbReference>
<dbReference type="GO" id="GO:0019808">
    <property type="term" value="F:polyamine binding"/>
    <property type="evidence" value="ECO:0007669"/>
    <property type="project" value="InterPro"/>
</dbReference>
<dbReference type="GO" id="GO:0015846">
    <property type="term" value="P:polyamine transport"/>
    <property type="evidence" value="ECO:0007669"/>
    <property type="project" value="InterPro"/>
</dbReference>
<accession>A0A917Q5K0</accession>
<keyword evidence="4" id="KW-0574">Periplasm</keyword>
<organism evidence="6 7">
    <name type="scientific">Salinarimonas ramus</name>
    <dbReference type="NCBI Taxonomy" id="690164"/>
    <lineage>
        <taxon>Bacteria</taxon>
        <taxon>Pseudomonadati</taxon>
        <taxon>Pseudomonadota</taxon>
        <taxon>Alphaproteobacteria</taxon>
        <taxon>Hyphomicrobiales</taxon>
        <taxon>Salinarimonadaceae</taxon>
        <taxon>Salinarimonas</taxon>
    </lineage>
</organism>
<sequence length="374" mass="40705">MTFASTRLTRRTLLTGAAAMGVAAPFVSRRAFAQTPTVNIFAWAGYVTDEMLAKFQADTGITPVFTPYGTNDELLNQMRASNGAGFDVIWPTVDRVPNYVEFGLVQPIDENKVEWDRVIASAVSGSENMGAVVGGNRYQVPSDWGTEALSFDRDQAPLEYGSASYGDIWKPEMEGKATVRGHSGLVGIGLWLEGEGRLPRPMREAFASEEAMTEVYDVILAEAIARKGNIIQFWSNENEAQGAFRVNGAAIGQTWDSTAAGLAREGLPIGYIAPKEGALAWMEGLSIPSQAANVDEAYAFINWMLTPEAGAMYSNATSINSTAVGADALLSDEAKAFFAAAYPGDALDKLWWWPIQESWFVAKRNEYQDRFLSA</sequence>
<protein>
    <submittedName>
        <fullName evidence="6">Spermidine/putrescine-binding periplasmic protein 2</fullName>
    </submittedName>
</protein>
<dbReference type="SUPFAM" id="SSF53850">
    <property type="entry name" value="Periplasmic binding protein-like II"/>
    <property type="match status" value="1"/>
</dbReference>
<keyword evidence="7" id="KW-1185">Reference proteome</keyword>
<dbReference type="RefSeq" id="WP_188910729.1">
    <property type="nucleotide sequence ID" value="NZ_BMMF01000003.1"/>
</dbReference>
<evidence type="ECO:0000256" key="1">
    <source>
        <dbReference type="ARBA" id="ARBA00004418"/>
    </source>
</evidence>